<dbReference type="Gene3D" id="3.40.50.1820">
    <property type="entry name" value="alpha/beta hydrolase"/>
    <property type="match status" value="1"/>
</dbReference>
<feature type="region of interest" description="Disordered" evidence="1">
    <location>
        <begin position="1"/>
        <end position="42"/>
    </location>
</feature>
<evidence type="ECO:0008006" key="4">
    <source>
        <dbReference type="Google" id="ProtNLM"/>
    </source>
</evidence>
<dbReference type="EMBL" id="CP029551">
    <property type="protein sequence ID" value="AWN35868.1"/>
    <property type="molecule type" value="Genomic_DNA"/>
</dbReference>
<dbReference type="RefSeq" id="WP_109950980.1">
    <property type="nucleotide sequence ID" value="NZ_CP029551.1"/>
</dbReference>
<name>A0A2U8VQW6_9HYPH</name>
<dbReference type="OrthoDB" id="9797755at2"/>
<dbReference type="InterPro" id="IPR010297">
    <property type="entry name" value="DUF900_hydrolase"/>
</dbReference>
<dbReference type="AlphaFoldDB" id="A0A2U8VQW6"/>
<dbReference type="Pfam" id="PF05990">
    <property type="entry name" value="DUF900"/>
    <property type="match status" value="1"/>
</dbReference>
<evidence type="ECO:0000313" key="3">
    <source>
        <dbReference type="Proteomes" id="UP000246058"/>
    </source>
</evidence>
<organism evidence="2 3">
    <name type="scientific">Methylobacterium radiodurans</name>
    <dbReference type="NCBI Taxonomy" id="2202828"/>
    <lineage>
        <taxon>Bacteria</taxon>
        <taxon>Pseudomonadati</taxon>
        <taxon>Pseudomonadota</taxon>
        <taxon>Alphaproteobacteria</taxon>
        <taxon>Hyphomicrobiales</taxon>
        <taxon>Methylobacteriaceae</taxon>
        <taxon>Methylobacterium</taxon>
    </lineage>
</organism>
<sequence length="362" mass="39872">MSAHDKAATPVTNRGTKPTSAGFTTTIRFGTNRNRVGPPDQFGSRFEWGPNDPRYHAGTISLSKPLQEGALVHENATVAASHGQINLAQEPKNVIRDFLDNASGREMDEPVRRKHSLVFIHGYAFKFVEIAAVEAAIVNGYGCPNNLFFSWPSYGDHFKYPEDRDHAYGSGTAAGQFLRDLLDEVAALANPPRLSLVCHSMGNRVMSSIAQALKDPKYLKPYFEHILLFAADEDYEAFQKPSKLQPVLKMYKSSLNIYTNGNDGALAAGQLANDGTPELGQHGPYSFPIQDENGVTLTNAFWLNCTEVADSIILTLGHQYFRLSKEVMADARHVLEGMPPETIPGRNRDAGYGGLRYTIRPA</sequence>
<dbReference type="PANTHER" id="PTHR36513">
    <property type="entry name" value="ABC TRANSMEMBRANE TYPE-1 DOMAIN-CONTAINING PROTEIN"/>
    <property type="match status" value="1"/>
</dbReference>
<evidence type="ECO:0000313" key="2">
    <source>
        <dbReference type="EMBL" id="AWN35868.1"/>
    </source>
</evidence>
<dbReference type="KEGG" id="meti:DK427_09025"/>
<dbReference type="InterPro" id="IPR029058">
    <property type="entry name" value="AB_hydrolase_fold"/>
</dbReference>
<evidence type="ECO:0000256" key="1">
    <source>
        <dbReference type="SAM" id="MobiDB-lite"/>
    </source>
</evidence>
<reference evidence="2 3" key="1">
    <citation type="submission" date="2018-05" db="EMBL/GenBank/DDBJ databases">
        <title>Complete Genome Sequence of Methylobacterium sp. 17Sr1-43.</title>
        <authorList>
            <person name="Srinivasan S."/>
        </authorList>
    </citation>
    <scope>NUCLEOTIDE SEQUENCE [LARGE SCALE GENOMIC DNA]</scope>
    <source>
        <strain evidence="2 3">17Sr1-43</strain>
    </source>
</reference>
<proteinExistence type="predicted"/>
<dbReference type="Proteomes" id="UP000246058">
    <property type="component" value="Chromosome"/>
</dbReference>
<dbReference type="PANTHER" id="PTHR36513:SF1">
    <property type="entry name" value="TRANSMEMBRANE PROTEIN"/>
    <property type="match status" value="1"/>
</dbReference>
<keyword evidence="3" id="KW-1185">Reference proteome</keyword>
<dbReference type="SUPFAM" id="SSF53474">
    <property type="entry name" value="alpha/beta-Hydrolases"/>
    <property type="match status" value="1"/>
</dbReference>
<accession>A0A2U8VQW6</accession>
<gene>
    <name evidence="2" type="ORF">DK427_09025</name>
</gene>
<feature type="compositionally biased region" description="Polar residues" evidence="1">
    <location>
        <begin position="10"/>
        <end position="34"/>
    </location>
</feature>
<protein>
    <recommendedName>
        <fullName evidence="4">Alpha/beta hydrolase</fullName>
    </recommendedName>
</protein>